<gene>
    <name evidence="2" type="ORF">R1sor_013500</name>
</gene>
<proteinExistence type="predicted"/>
<keyword evidence="1" id="KW-0812">Transmembrane</keyword>
<evidence type="ECO:0000313" key="3">
    <source>
        <dbReference type="Proteomes" id="UP001633002"/>
    </source>
</evidence>
<comment type="caution">
    <text evidence="2">The sequence shown here is derived from an EMBL/GenBank/DDBJ whole genome shotgun (WGS) entry which is preliminary data.</text>
</comment>
<keyword evidence="1" id="KW-1133">Transmembrane helix</keyword>
<evidence type="ECO:0000313" key="2">
    <source>
        <dbReference type="EMBL" id="KAL3687191.1"/>
    </source>
</evidence>
<dbReference type="AlphaFoldDB" id="A0ABD3HAU4"/>
<feature type="transmembrane region" description="Helical" evidence="1">
    <location>
        <begin position="112"/>
        <end position="133"/>
    </location>
</feature>
<protein>
    <submittedName>
        <fullName evidence="2">Uncharacterized protein</fullName>
    </submittedName>
</protein>
<keyword evidence="1" id="KW-0472">Membrane</keyword>
<sequence length="134" mass="13831">MSVAYSPVRRVVRVYLCLLAVEDCPELEDAKLLLMGITTTTAREAKEFLVERKVQPHAMAVIRTGVSSAKAMILVVLAMIVIAAFEAVGANAQEAPAPGPAALAPESGSPGSLLSSALFPAVVAVLSALAAIAF</sequence>
<name>A0ABD3HAU4_9MARC</name>
<dbReference type="EMBL" id="JBJQOH010000004">
    <property type="protein sequence ID" value="KAL3687191.1"/>
    <property type="molecule type" value="Genomic_DNA"/>
</dbReference>
<keyword evidence="3" id="KW-1185">Reference proteome</keyword>
<dbReference type="Proteomes" id="UP001633002">
    <property type="component" value="Unassembled WGS sequence"/>
</dbReference>
<accession>A0ABD3HAU4</accession>
<feature type="transmembrane region" description="Helical" evidence="1">
    <location>
        <begin position="71"/>
        <end position="92"/>
    </location>
</feature>
<reference evidence="2 3" key="1">
    <citation type="submission" date="2024-09" db="EMBL/GenBank/DDBJ databases">
        <title>Chromosome-scale assembly of Riccia sorocarpa.</title>
        <authorList>
            <person name="Paukszto L."/>
        </authorList>
    </citation>
    <scope>NUCLEOTIDE SEQUENCE [LARGE SCALE GENOMIC DNA]</scope>
    <source>
        <strain evidence="2">LP-2024</strain>
        <tissue evidence="2">Aerial parts of the thallus</tissue>
    </source>
</reference>
<organism evidence="2 3">
    <name type="scientific">Riccia sorocarpa</name>
    <dbReference type="NCBI Taxonomy" id="122646"/>
    <lineage>
        <taxon>Eukaryota</taxon>
        <taxon>Viridiplantae</taxon>
        <taxon>Streptophyta</taxon>
        <taxon>Embryophyta</taxon>
        <taxon>Marchantiophyta</taxon>
        <taxon>Marchantiopsida</taxon>
        <taxon>Marchantiidae</taxon>
        <taxon>Marchantiales</taxon>
        <taxon>Ricciaceae</taxon>
        <taxon>Riccia</taxon>
    </lineage>
</organism>
<evidence type="ECO:0000256" key="1">
    <source>
        <dbReference type="SAM" id="Phobius"/>
    </source>
</evidence>